<protein>
    <recommendedName>
        <fullName evidence="3">Gfo/Idh/MocA-like oxidoreductase C-terminal domain-containing protein</fullName>
    </recommendedName>
</protein>
<gene>
    <name evidence="1" type="ORF">GCM10007913_04260</name>
</gene>
<accession>A0ABQ5U8N6</accession>
<reference evidence="1" key="2">
    <citation type="submission" date="2023-01" db="EMBL/GenBank/DDBJ databases">
        <title>Draft genome sequence of Devosia yakushimensis strain NBRC 103855.</title>
        <authorList>
            <person name="Sun Q."/>
            <person name="Mori K."/>
        </authorList>
    </citation>
    <scope>NUCLEOTIDE SEQUENCE</scope>
    <source>
        <strain evidence="1">NBRC 103855</strain>
    </source>
</reference>
<keyword evidence="2" id="KW-1185">Reference proteome</keyword>
<evidence type="ECO:0008006" key="3">
    <source>
        <dbReference type="Google" id="ProtNLM"/>
    </source>
</evidence>
<comment type="caution">
    <text evidence="1">The sequence shown here is derived from an EMBL/GenBank/DDBJ whole genome shotgun (WGS) entry which is preliminary data.</text>
</comment>
<evidence type="ECO:0000313" key="1">
    <source>
        <dbReference type="EMBL" id="GLQ08494.1"/>
    </source>
</evidence>
<organism evidence="1 2">
    <name type="scientific">Devosia yakushimensis</name>
    <dbReference type="NCBI Taxonomy" id="470028"/>
    <lineage>
        <taxon>Bacteria</taxon>
        <taxon>Pseudomonadati</taxon>
        <taxon>Pseudomonadota</taxon>
        <taxon>Alphaproteobacteria</taxon>
        <taxon>Hyphomicrobiales</taxon>
        <taxon>Devosiaceae</taxon>
        <taxon>Devosia</taxon>
    </lineage>
</organism>
<name>A0ABQ5U8N6_9HYPH</name>
<reference evidence="1" key="1">
    <citation type="journal article" date="2014" name="Int. J. Syst. Evol. Microbiol.">
        <title>Complete genome of a new Firmicutes species belonging to the dominant human colonic microbiota ('Ruminococcus bicirculans') reveals two chromosomes and a selective capacity to utilize plant glucans.</title>
        <authorList>
            <consortium name="NISC Comparative Sequencing Program"/>
            <person name="Wegmann U."/>
            <person name="Louis P."/>
            <person name="Goesmann A."/>
            <person name="Henrissat B."/>
            <person name="Duncan S.H."/>
            <person name="Flint H.J."/>
        </authorList>
    </citation>
    <scope>NUCLEOTIDE SEQUENCE</scope>
    <source>
        <strain evidence="1">NBRC 103855</strain>
    </source>
</reference>
<dbReference type="EMBL" id="BSNG01000001">
    <property type="protein sequence ID" value="GLQ08494.1"/>
    <property type="molecule type" value="Genomic_DNA"/>
</dbReference>
<sequence>MNSFLTVRAFGSLDLDHAATIASLPASLRVVGAGQADIATTTPDLRSITAALAVSPKGLVVTQPALLDDAAIGILGEAAVPVFPALALAPRLRLLDTGATLASAGLVRSRLSWRGTIHEVLLEHLAGLEAVLGPISKVRILASSDNGHIGTAQTQGGIVVNWSGRIDTGQSDYELDIIGLSERLEVSGVLDGSARPLLVRHGTAGGLQQPHGIFETGLRCFWRAVVSDLTEGKAAPRWPDLSRLHALARELAALSSVHGEDAA</sequence>
<dbReference type="Proteomes" id="UP001161406">
    <property type="component" value="Unassembled WGS sequence"/>
</dbReference>
<proteinExistence type="predicted"/>
<evidence type="ECO:0000313" key="2">
    <source>
        <dbReference type="Proteomes" id="UP001161406"/>
    </source>
</evidence>
<dbReference type="RefSeq" id="WP_284387456.1">
    <property type="nucleotide sequence ID" value="NZ_BSNG01000001.1"/>
</dbReference>